<reference evidence="5 6" key="1">
    <citation type="journal article" date="2018" name="Mol. Biol. Evol.">
        <title>Broad Genomic Sampling Reveals a Smut Pathogenic Ancestry of the Fungal Clade Ustilaginomycotina.</title>
        <authorList>
            <person name="Kijpornyongpan T."/>
            <person name="Mondo S.J."/>
            <person name="Barry K."/>
            <person name="Sandor L."/>
            <person name="Lee J."/>
            <person name="Lipzen A."/>
            <person name="Pangilinan J."/>
            <person name="LaButti K."/>
            <person name="Hainaut M."/>
            <person name="Henrissat B."/>
            <person name="Grigoriev I.V."/>
            <person name="Spatafora J.W."/>
            <person name="Aime M.C."/>
        </authorList>
    </citation>
    <scope>NUCLEOTIDE SEQUENCE [LARGE SCALE GENOMIC DNA]</scope>
    <source>
        <strain evidence="5 6">MCA 4186</strain>
    </source>
</reference>
<dbReference type="PANTHER" id="PTHR28032">
    <property type="entry name" value="FI02826P"/>
    <property type="match status" value="1"/>
</dbReference>
<feature type="compositionally biased region" description="Low complexity" evidence="4">
    <location>
        <begin position="16"/>
        <end position="40"/>
    </location>
</feature>
<comment type="similarity">
    <text evidence="1 3">Belongs to the cut8/STS1 family.</text>
</comment>
<accession>A0A316ZB01</accession>
<dbReference type="AlphaFoldDB" id="A0A316ZB01"/>
<dbReference type="Proteomes" id="UP000245946">
    <property type="component" value="Unassembled WGS sequence"/>
</dbReference>
<feature type="region of interest" description="Disordered" evidence="4">
    <location>
        <begin position="1"/>
        <end position="138"/>
    </location>
</feature>
<dbReference type="InterPro" id="IPR013868">
    <property type="entry name" value="Cut8/Sts1_fam"/>
</dbReference>
<name>A0A316ZB01_9BASI</name>
<dbReference type="OrthoDB" id="10061064at2759"/>
<keyword evidence="3" id="KW-0813">Transport</keyword>
<feature type="compositionally biased region" description="Low complexity" evidence="4">
    <location>
        <begin position="126"/>
        <end position="138"/>
    </location>
</feature>
<dbReference type="GO" id="GO:0031965">
    <property type="term" value="C:nuclear membrane"/>
    <property type="evidence" value="ECO:0007669"/>
    <property type="project" value="TreeGrafter"/>
</dbReference>
<dbReference type="RefSeq" id="XP_025598755.1">
    <property type="nucleotide sequence ID" value="XM_025742215.1"/>
</dbReference>
<organism evidence="5 6">
    <name type="scientific">Tilletiopsis washingtonensis</name>
    <dbReference type="NCBI Taxonomy" id="58919"/>
    <lineage>
        <taxon>Eukaryota</taxon>
        <taxon>Fungi</taxon>
        <taxon>Dikarya</taxon>
        <taxon>Basidiomycota</taxon>
        <taxon>Ustilaginomycotina</taxon>
        <taxon>Exobasidiomycetes</taxon>
        <taxon>Entylomatales</taxon>
        <taxon>Entylomatales incertae sedis</taxon>
        <taxon>Tilletiopsis</taxon>
    </lineage>
</organism>
<protein>
    <recommendedName>
        <fullName evidence="3">Tethering factor for nuclear proteasome STS1</fullName>
    </recommendedName>
</protein>
<feature type="region of interest" description="Disordered" evidence="4">
    <location>
        <begin position="447"/>
        <end position="467"/>
    </location>
</feature>
<dbReference type="GO" id="GO:0071630">
    <property type="term" value="P:nuclear protein quality control by the ubiquitin-proteasome system"/>
    <property type="evidence" value="ECO:0007669"/>
    <property type="project" value="UniProtKB-UniRule"/>
</dbReference>
<evidence type="ECO:0000313" key="6">
    <source>
        <dbReference type="Proteomes" id="UP000245946"/>
    </source>
</evidence>
<feature type="compositionally biased region" description="Low complexity" evidence="4">
    <location>
        <begin position="70"/>
        <end position="95"/>
    </location>
</feature>
<dbReference type="GO" id="GO:0070628">
    <property type="term" value="F:proteasome binding"/>
    <property type="evidence" value="ECO:0007669"/>
    <property type="project" value="TreeGrafter"/>
</dbReference>
<comment type="function">
    <text evidence="3">Involved in ubiquitin-mediated protein degradation. Regulatory factor in the ubiquitin/proteasome pathway that controls the turnover of proteasome substrates. Targets proteasomes to the nucleus and facilitates the degradation of nuclear proteins.</text>
</comment>
<sequence>MSSHLLFMPTQPAPSSPSRHASSSGSTSGSGSPSYFASAPHQPPPPPTLPFSSTALSHRPSALSFGFGFASPSAPSTPAAASPSAWGVSAASASATPRFVPSAPGGAREKRRREEEEDDEMGSPRGSSSTVNASSSTAVANAAGSAAVVPPAPLQARQERVLPKRMRAGLMAQQQQTQEAREEAQADQEEDVDLGNMLATLDKSSLLLLLSRLLSHSPDRTLRSQILTHLPRPTRASLAAALDVHERAVRAALPAGGETVRAEWAWGRLRGPLMAFASAALGLLRFFDTPSNSSAQASHPGETYDFLHDVTSRLLRLLSQLPPLPSSTLLFSNLSTPAASHPLASSLPARLLSPGSPHALLALLFPALWTHWQRLLTSLTHAVNVEGRMYGADAIGAWLAGLTALGAPREEAREEEKAVRAAMQSLATALEAEIGWLVGGTATRAPNRGNAGAHRTWATGHMEEEEF</sequence>
<comment type="subunit">
    <text evidence="3">Binds the proteasome.</text>
</comment>
<evidence type="ECO:0000256" key="1">
    <source>
        <dbReference type="ARBA" id="ARBA00006199"/>
    </source>
</evidence>
<dbReference type="GO" id="GO:0015031">
    <property type="term" value="P:protein transport"/>
    <property type="evidence" value="ECO:0007669"/>
    <property type="project" value="UniProtKB-UniRule"/>
</dbReference>
<dbReference type="GeneID" id="37269759"/>
<proteinExistence type="inferred from homology"/>
<evidence type="ECO:0000256" key="2">
    <source>
        <dbReference type="ARBA" id="ARBA00023242"/>
    </source>
</evidence>
<dbReference type="STRING" id="58919.A0A316ZB01"/>
<dbReference type="EMBL" id="KZ819291">
    <property type="protein sequence ID" value="PWN98476.1"/>
    <property type="molecule type" value="Genomic_DNA"/>
</dbReference>
<dbReference type="GO" id="GO:0031144">
    <property type="term" value="P:proteasome localization"/>
    <property type="evidence" value="ECO:0007669"/>
    <property type="project" value="UniProtKB-UniRule"/>
</dbReference>
<dbReference type="PANTHER" id="PTHR28032:SF1">
    <property type="entry name" value="FI02826P"/>
    <property type="match status" value="1"/>
</dbReference>
<dbReference type="GO" id="GO:0005737">
    <property type="term" value="C:cytoplasm"/>
    <property type="evidence" value="ECO:0007669"/>
    <property type="project" value="UniProtKB-SubCell"/>
</dbReference>
<keyword evidence="3" id="KW-0963">Cytoplasm</keyword>
<evidence type="ECO:0000313" key="5">
    <source>
        <dbReference type="EMBL" id="PWN98476.1"/>
    </source>
</evidence>
<dbReference type="Pfam" id="PF08559">
    <property type="entry name" value="Cut8"/>
    <property type="match status" value="1"/>
</dbReference>
<keyword evidence="2 3" id="KW-0539">Nucleus</keyword>
<keyword evidence="6" id="KW-1185">Reference proteome</keyword>
<dbReference type="InterPro" id="IPR038422">
    <property type="entry name" value="Cut8/Sts1_sf"/>
</dbReference>
<evidence type="ECO:0000256" key="4">
    <source>
        <dbReference type="SAM" id="MobiDB-lite"/>
    </source>
</evidence>
<evidence type="ECO:0000256" key="3">
    <source>
        <dbReference type="RuleBase" id="RU368013"/>
    </source>
</evidence>
<comment type="subcellular location">
    <subcellularLocation>
        <location evidence="3">Cytoplasm</location>
    </subcellularLocation>
    <subcellularLocation>
        <location evidence="3">Nucleus</location>
    </subcellularLocation>
</comment>
<dbReference type="Gene3D" id="1.20.58.1590">
    <property type="entry name" value="Tethering factor for nuclear proteasome Cut8/Sts1"/>
    <property type="match status" value="1"/>
</dbReference>
<gene>
    <name evidence="5" type="ORF">FA09DRAFT_329528</name>
</gene>
<keyword evidence="3" id="KW-0653">Protein transport</keyword>